<organism evidence="1 2">
    <name type="scientific">Mesorhizobium mediterraneum</name>
    <dbReference type="NCBI Taxonomy" id="43617"/>
    <lineage>
        <taxon>Bacteria</taxon>
        <taxon>Pseudomonadati</taxon>
        <taxon>Pseudomonadota</taxon>
        <taxon>Alphaproteobacteria</taxon>
        <taxon>Hyphomicrobiales</taxon>
        <taxon>Phyllobacteriaceae</taxon>
        <taxon>Mesorhizobium</taxon>
    </lineage>
</organism>
<dbReference type="Proteomes" id="UP000216215">
    <property type="component" value="Unassembled WGS sequence"/>
</dbReference>
<gene>
    <name evidence="1" type="ORF">CIT25_33620</name>
</gene>
<evidence type="ECO:0000313" key="2">
    <source>
        <dbReference type="Proteomes" id="UP000216215"/>
    </source>
</evidence>
<proteinExistence type="predicted"/>
<sequence length="61" mass="6906">MTAAKPLARYGAIEERARERLLATAELHNLWRRDPADLLGLIHCPEALWVAMGGYVNYLMP</sequence>
<dbReference type="AlphaFoldDB" id="A0AB36QZT3"/>
<comment type="caution">
    <text evidence="1">The sequence shown here is derived from an EMBL/GenBank/DDBJ whole genome shotgun (WGS) entry which is preliminary data.</text>
</comment>
<evidence type="ECO:0000313" key="1">
    <source>
        <dbReference type="EMBL" id="PAP97932.1"/>
    </source>
</evidence>
<accession>A0AB36QZT3</accession>
<dbReference type="EMBL" id="NPKI01000050">
    <property type="protein sequence ID" value="PAP97932.1"/>
    <property type="molecule type" value="Genomic_DNA"/>
</dbReference>
<name>A0AB36QZT3_9HYPH</name>
<protein>
    <submittedName>
        <fullName evidence="1">Uncharacterized protein</fullName>
    </submittedName>
</protein>
<reference evidence="2" key="1">
    <citation type="submission" date="2017-08" db="EMBL/GenBank/DDBJ databases">
        <title>Mesorhizobium wenxinae sp. nov., a novel rhizobial species isolated from root nodules of chickpea (Cicer arietinum L.).</title>
        <authorList>
            <person name="Zhang J."/>
        </authorList>
    </citation>
    <scope>NUCLEOTIDE SEQUENCE [LARGE SCALE GENOMIC DNA]</scope>
    <source>
        <strain evidence="2">USDA 3392</strain>
    </source>
</reference>
<keyword evidence="2" id="KW-1185">Reference proteome</keyword>